<organism evidence="3 4">
    <name type="scientific">Thauera aminoaromatica</name>
    <dbReference type="NCBI Taxonomy" id="164330"/>
    <lineage>
        <taxon>Bacteria</taxon>
        <taxon>Pseudomonadati</taxon>
        <taxon>Pseudomonadota</taxon>
        <taxon>Betaproteobacteria</taxon>
        <taxon>Rhodocyclales</taxon>
        <taxon>Zoogloeaceae</taxon>
        <taxon>Thauera</taxon>
    </lineage>
</organism>
<evidence type="ECO:0000256" key="1">
    <source>
        <dbReference type="SAM" id="Coils"/>
    </source>
</evidence>
<reference evidence="3 4" key="1">
    <citation type="submission" date="2018-09" db="EMBL/GenBank/DDBJ databases">
        <title>Metagenome Assembled Genomes from an Advanced Water Purification Facility.</title>
        <authorList>
            <person name="Stamps B.W."/>
            <person name="Spear J.R."/>
        </authorList>
    </citation>
    <scope>NUCLEOTIDE SEQUENCE [LARGE SCALE GENOMIC DNA]</scope>
    <source>
        <strain evidence="3">Bin_27_1</strain>
    </source>
</reference>
<dbReference type="Proteomes" id="UP000321192">
    <property type="component" value="Unassembled WGS sequence"/>
</dbReference>
<dbReference type="EMBL" id="SSFD01000287">
    <property type="protein sequence ID" value="TXH81169.1"/>
    <property type="molecule type" value="Genomic_DNA"/>
</dbReference>
<evidence type="ECO:0000313" key="3">
    <source>
        <dbReference type="EMBL" id="TXH81169.1"/>
    </source>
</evidence>
<dbReference type="AlphaFoldDB" id="A0A5C7SCQ8"/>
<protein>
    <submittedName>
        <fullName evidence="3">Methyl-accepting chemotaxis protein</fullName>
    </submittedName>
</protein>
<gene>
    <name evidence="3" type="ORF">E6Q80_17575</name>
</gene>
<dbReference type="NCBIfam" id="NF033916">
    <property type="entry name" value="antiphage_ZorA_3"/>
    <property type="match status" value="1"/>
</dbReference>
<feature type="coiled-coil region" evidence="1">
    <location>
        <begin position="574"/>
        <end position="611"/>
    </location>
</feature>
<proteinExistence type="predicted"/>
<keyword evidence="1" id="KW-0175">Coiled coil</keyword>
<feature type="transmembrane region" description="Helical" evidence="2">
    <location>
        <begin position="20"/>
        <end position="40"/>
    </location>
</feature>
<evidence type="ECO:0000313" key="4">
    <source>
        <dbReference type="Proteomes" id="UP000321192"/>
    </source>
</evidence>
<keyword evidence="2" id="KW-0812">Transmembrane</keyword>
<comment type="caution">
    <text evidence="3">The sequence shown here is derived from an EMBL/GenBank/DDBJ whole genome shotgun (WGS) entry which is preliminary data.</text>
</comment>
<dbReference type="RefSeq" id="WP_276660821.1">
    <property type="nucleotide sequence ID" value="NZ_SSFD01000287.1"/>
</dbReference>
<sequence>MLKEFLASLHPSLAVLDGVPMWVFAIVVVLTAVVLLGYLLKGGQVGWQLWMSVRRIRALTKKGSGPVKPEDVAKVLRWKPASHLWDEYSDTLHELKRASNGELSVTEIRATVPAETYFTRDVLVDSRLLDDFSRHVPGVLTGLGIIGTFAGLLDGLASFNPSSPEAAVAGLKPLMNGVEHAFIASATAIGCAMLVLFAGRLLLAWLYRLVEKLVHGIDALYATGAGEEYLSRLVHASEKSEAHAAQLKEALVEDLSKLMTNLTERQIQAQSSASQLLGEHIGNTISNSLAEPLQKMTESMTVTSRGNSEAVSGMLETMLAGFMAKLEDTFGGQMRGINEQMSQSMAAMASVQASLKELVEDIGRTNKTASEEMSNKLADAMKDATANQNLLTEQMRQFVTEFRGLVNDEQEKARAAMDASVQEVLSKVASAVEHLEAVRTAAAADEQRRGERLVQESTSLIEGLSGNVDNLLQTVSEQVLQTQRNIDELAKVSMTAISGMNQGASQMETAAERFKQAGSAVTGVLEHSAQVSQQMSSTASTLQSAAAVAKQGLDQYEQTRRAVDGYVATLAGLLENAKQEAGLTKEMLRDLERIVQELRKAEEQSKEYFQHLNGALEGAFRTFGSELTTQVKDTIATTDRHLSNGVGQLTGVVQALQMALARLKKA</sequence>
<evidence type="ECO:0000256" key="2">
    <source>
        <dbReference type="SAM" id="Phobius"/>
    </source>
</evidence>
<feature type="transmembrane region" description="Helical" evidence="2">
    <location>
        <begin position="181"/>
        <end position="203"/>
    </location>
</feature>
<keyword evidence="2" id="KW-1133">Transmembrane helix</keyword>
<accession>A0A5C7SCQ8</accession>
<name>A0A5C7SCQ8_THASP</name>
<keyword evidence="2" id="KW-0472">Membrane</keyword>